<evidence type="ECO:0000313" key="1">
    <source>
        <dbReference type="EMBL" id="CCF34075.1"/>
    </source>
</evidence>
<organism evidence="1 2">
    <name type="scientific">Colletotrichum higginsianum (strain IMI 349063)</name>
    <name type="common">Crucifer anthracnose fungus</name>
    <dbReference type="NCBI Taxonomy" id="759273"/>
    <lineage>
        <taxon>Eukaryota</taxon>
        <taxon>Fungi</taxon>
        <taxon>Dikarya</taxon>
        <taxon>Ascomycota</taxon>
        <taxon>Pezizomycotina</taxon>
        <taxon>Sordariomycetes</taxon>
        <taxon>Hypocreomycetidae</taxon>
        <taxon>Glomerellales</taxon>
        <taxon>Glomerellaceae</taxon>
        <taxon>Colletotrichum</taxon>
        <taxon>Colletotrichum destructivum species complex</taxon>
    </lineage>
</organism>
<dbReference type="EMBL" id="CACQ02001002">
    <property type="protein sequence ID" value="CCF34075.1"/>
    <property type="molecule type" value="Genomic_DNA"/>
</dbReference>
<proteinExistence type="predicted"/>
<accession>H1V1H3</accession>
<feature type="non-terminal residue" evidence="1">
    <location>
        <position position="1"/>
    </location>
</feature>
<dbReference type="AlphaFoldDB" id="H1V1H3"/>
<dbReference type="Proteomes" id="UP000007174">
    <property type="component" value="Unassembled WGS sequence"/>
</dbReference>
<gene>
    <name evidence="1" type="ORF">CH063_06145</name>
</gene>
<dbReference type="HOGENOM" id="CLU_2873758_0_0_1"/>
<name>H1V1H3_COLHI</name>
<evidence type="ECO:0000313" key="2">
    <source>
        <dbReference type="Proteomes" id="UP000007174"/>
    </source>
</evidence>
<reference evidence="2" key="1">
    <citation type="journal article" date="2012" name="Nat. Genet.">
        <title>Lifestyle transitions in plant pathogenic Colletotrichum fungi deciphered by genome and transcriptome analyses.</title>
        <authorList>
            <person name="O'Connell R.J."/>
            <person name="Thon M.R."/>
            <person name="Hacquard S."/>
            <person name="Amyotte S.G."/>
            <person name="Kleemann J."/>
            <person name="Torres M.F."/>
            <person name="Damm U."/>
            <person name="Buiate E.A."/>
            <person name="Epstein L."/>
            <person name="Alkan N."/>
            <person name="Altmueller J."/>
            <person name="Alvarado-Balderrama L."/>
            <person name="Bauser C.A."/>
            <person name="Becker C."/>
            <person name="Birren B.W."/>
            <person name="Chen Z."/>
            <person name="Choi J."/>
            <person name="Crouch J.A."/>
            <person name="Duvick J.P."/>
            <person name="Farman M.A."/>
            <person name="Gan P."/>
            <person name="Heiman D."/>
            <person name="Henrissat B."/>
            <person name="Howard R.J."/>
            <person name="Kabbage M."/>
            <person name="Koch C."/>
            <person name="Kracher B."/>
            <person name="Kubo Y."/>
            <person name="Law A.D."/>
            <person name="Lebrun M.-H."/>
            <person name="Lee Y.-H."/>
            <person name="Miyara I."/>
            <person name="Moore N."/>
            <person name="Neumann U."/>
            <person name="Nordstroem K."/>
            <person name="Panaccione D.G."/>
            <person name="Panstruga R."/>
            <person name="Place M."/>
            <person name="Proctor R.H."/>
            <person name="Prusky D."/>
            <person name="Rech G."/>
            <person name="Reinhardt R."/>
            <person name="Rollins J.A."/>
            <person name="Rounsley S."/>
            <person name="Schardl C.L."/>
            <person name="Schwartz D.C."/>
            <person name="Shenoy N."/>
            <person name="Shirasu K."/>
            <person name="Sikhakolli U.R."/>
            <person name="Stueber K."/>
            <person name="Sukno S.A."/>
            <person name="Sweigard J.A."/>
            <person name="Takano Y."/>
            <person name="Takahara H."/>
            <person name="Trail F."/>
            <person name="van der Does H.C."/>
            <person name="Voll L.M."/>
            <person name="Will I."/>
            <person name="Young S."/>
            <person name="Zeng Q."/>
            <person name="Zhang J."/>
            <person name="Zhou S."/>
            <person name="Dickman M.B."/>
            <person name="Schulze-Lefert P."/>
            <person name="Ver Loren van Themaat E."/>
            <person name="Ma L.-J."/>
            <person name="Vaillancourt L.J."/>
        </authorList>
    </citation>
    <scope>NUCLEOTIDE SEQUENCE [LARGE SCALE GENOMIC DNA]</scope>
    <source>
        <strain evidence="2">IMI 349063</strain>
    </source>
</reference>
<protein>
    <submittedName>
        <fullName evidence="1">Uncharacterized protein</fullName>
    </submittedName>
</protein>
<sequence>PPSAARVDHHMGEVSSVPWVGSQKDLVRQPMVLRTQVSFIRELSTGSSRLWNPVSSYFSSIRDP</sequence>